<protein>
    <submittedName>
        <fullName evidence="2">Uncharacterized protein</fullName>
    </submittedName>
</protein>
<accession>A0ABN4U6Z6</accession>
<evidence type="ECO:0000256" key="1">
    <source>
        <dbReference type="SAM" id="MobiDB-lite"/>
    </source>
</evidence>
<reference evidence="3" key="1">
    <citation type="submission" date="2015-02" db="EMBL/GenBank/DDBJ databases">
        <title>Complete Genome Sequencing of Pandoraea vervacti NS15 sp. nov.</title>
        <authorList>
            <person name="Chan K.-G."/>
        </authorList>
    </citation>
    <scope>NUCLEOTIDE SEQUENCE [LARGE SCALE GENOMIC DNA]</scope>
    <source>
        <strain evidence="3">NS15</strain>
        <plasmid evidence="3">pPV15</plasmid>
    </source>
</reference>
<organism evidence="2 3">
    <name type="scientific">Pandoraea vervacti</name>
    <dbReference type="NCBI Taxonomy" id="656178"/>
    <lineage>
        <taxon>Bacteria</taxon>
        <taxon>Pseudomonadati</taxon>
        <taxon>Pseudomonadota</taxon>
        <taxon>Betaproteobacteria</taxon>
        <taxon>Burkholderiales</taxon>
        <taxon>Burkholderiaceae</taxon>
        <taxon>Pandoraea</taxon>
    </lineage>
</organism>
<keyword evidence="3" id="KW-1185">Reference proteome</keyword>
<keyword evidence="2" id="KW-0614">Plasmid</keyword>
<sequence>MGLDAGLAELDETQKDRGTRGQVQVCAAKQAVRDVAALGRALDKAGGFEIGETAIKGPLGLHGALAQQFTTRVDFPVGLFGVNRTGEGG</sequence>
<evidence type="ECO:0000313" key="2">
    <source>
        <dbReference type="EMBL" id="APD11545.1"/>
    </source>
</evidence>
<dbReference type="EMBL" id="CP010898">
    <property type="protein sequence ID" value="APD11545.1"/>
    <property type="molecule type" value="Genomic_DNA"/>
</dbReference>
<name>A0ABN4U6Z6_9BURK</name>
<feature type="region of interest" description="Disordered" evidence="1">
    <location>
        <begin position="1"/>
        <end position="20"/>
    </location>
</feature>
<gene>
    <name evidence="2" type="ORF">UC34_25535</name>
</gene>
<proteinExistence type="predicted"/>
<dbReference type="Proteomes" id="UP000035085">
    <property type="component" value="Plasmid pPV15"/>
</dbReference>
<geneLocation type="plasmid" evidence="2 3">
    <name>pPV15</name>
</geneLocation>
<evidence type="ECO:0000313" key="3">
    <source>
        <dbReference type="Proteomes" id="UP000035085"/>
    </source>
</evidence>